<dbReference type="EMBL" id="BJHW01000001">
    <property type="protein sequence ID" value="GDY55800.1"/>
    <property type="molecule type" value="Genomic_DNA"/>
</dbReference>
<evidence type="ECO:0000313" key="3">
    <source>
        <dbReference type="Proteomes" id="UP000301309"/>
    </source>
</evidence>
<feature type="region of interest" description="Disordered" evidence="1">
    <location>
        <begin position="1"/>
        <end position="92"/>
    </location>
</feature>
<feature type="compositionally biased region" description="Low complexity" evidence="1">
    <location>
        <begin position="55"/>
        <end position="71"/>
    </location>
</feature>
<evidence type="ECO:0000313" key="2">
    <source>
        <dbReference type="EMBL" id="GDY55800.1"/>
    </source>
</evidence>
<dbReference type="AlphaFoldDB" id="A0A4D4L9U9"/>
<accession>A0A4D4L9U9</accession>
<reference evidence="2 3" key="1">
    <citation type="journal article" date="2020" name="Int. J. Syst. Evol. Microbiol.">
        <title>Reclassification of Streptomyces castelarensis and Streptomyces sporoclivatus as later heterotypic synonyms of Streptomyces antimycoticus.</title>
        <authorList>
            <person name="Komaki H."/>
            <person name="Tamura T."/>
        </authorList>
    </citation>
    <scope>NUCLEOTIDE SEQUENCE [LARGE SCALE GENOMIC DNA]</scope>
    <source>
        <strain evidence="2 3">NBRC 13459</strain>
    </source>
</reference>
<sequence length="92" mass="9354">MRGQVVEVRATMKATSGGSSDSEAKDWQAKPAGPFSSTVAITVTPLAKWPRTRRNSAGSTGGRSSSRTQRSSGGGSGSTGGTEAVGEPTARR</sequence>
<gene>
    <name evidence="2" type="ORF">SVIO_064230</name>
</gene>
<organism evidence="2 3">
    <name type="scientific">Streptomyces violaceusniger</name>
    <dbReference type="NCBI Taxonomy" id="68280"/>
    <lineage>
        <taxon>Bacteria</taxon>
        <taxon>Bacillati</taxon>
        <taxon>Actinomycetota</taxon>
        <taxon>Actinomycetes</taxon>
        <taxon>Kitasatosporales</taxon>
        <taxon>Streptomycetaceae</taxon>
        <taxon>Streptomyces</taxon>
        <taxon>Streptomyces violaceusniger group</taxon>
    </lineage>
</organism>
<protein>
    <submittedName>
        <fullName evidence="2">Uncharacterized protein</fullName>
    </submittedName>
</protein>
<proteinExistence type="predicted"/>
<keyword evidence="3" id="KW-1185">Reference proteome</keyword>
<comment type="caution">
    <text evidence="2">The sequence shown here is derived from an EMBL/GenBank/DDBJ whole genome shotgun (WGS) entry which is preliminary data.</text>
</comment>
<name>A0A4D4L9U9_STRVO</name>
<dbReference type="Proteomes" id="UP000301309">
    <property type="component" value="Unassembled WGS sequence"/>
</dbReference>
<evidence type="ECO:0000256" key="1">
    <source>
        <dbReference type="SAM" id="MobiDB-lite"/>
    </source>
</evidence>